<dbReference type="EMBL" id="GECU01025734">
    <property type="protein sequence ID" value="JAS81972.1"/>
    <property type="molecule type" value="Transcribed_RNA"/>
</dbReference>
<name>A0A1B6I4W8_9HEMI</name>
<feature type="compositionally biased region" description="Polar residues" evidence="1">
    <location>
        <begin position="92"/>
        <end position="102"/>
    </location>
</feature>
<evidence type="ECO:0000256" key="1">
    <source>
        <dbReference type="SAM" id="MobiDB-lite"/>
    </source>
</evidence>
<accession>A0A1B6I4W8</accession>
<protein>
    <submittedName>
        <fullName evidence="2">Uncharacterized protein</fullName>
    </submittedName>
</protein>
<feature type="region of interest" description="Disordered" evidence="1">
    <location>
        <begin position="1"/>
        <end position="32"/>
    </location>
</feature>
<feature type="non-terminal residue" evidence="2">
    <location>
        <position position="1"/>
    </location>
</feature>
<feature type="region of interest" description="Disordered" evidence="1">
    <location>
        <begin position="65"/>
        <end position="122"/>
    </location>
</feature>
<feature type="non-terminal residue" evidence="2">
    <location>
        <position position="157"/>
    </location>
</feature>
<feature type="compositionally biased region" description="Basic and acidic residues" evidence="1">
    <location>
        <begin position="104"/>
        <end position="122"/>
    </location>
</feature>
<organism evidence="2">
    <name type="scientific">Homalodisca liturata</name>
    <dbReference type="NCBI Taxonomy" id="320908"/>
    <lineage>
        <taxon>Eukaryota</taxon>
        <taxon>Metazoa</taxon>
        <taxon>Ecdysozoa</taxon>
        <taxon>Arthropoda</taxon>
        <taxon>Hexapoda</taxon>
        <taxon>Insecta</taxon>
        <taxon>Pterygota</taxon>
        <taxon>Neoptera</taxon>
        <taxon>Paraneoptera</taxon>
        <taxon>Hemiptera</taxon>
        <taxon>Auchenorrhyncha</taxon>
        <taxon>Membracoidea</taxon>
        <taxon>Cicadellidae</taxon>
        <taxon>Cicadellinae</taxon>
        <taxon>Proconiini</taxon>
        <taxon>Homalodisca</taxon>
    </lineage>
</organism>
<feature type="compositionally biased region" description="Polar residues" evidence="1">
    <location>
        <begin position="65"/>
        <end position="76"/>
    </location>
</feature>
<evidence type="ECO:0000313" key="2">
    <source>
        <dbReference type="EMBL" id="JAS81972.1"/>
    </source>
</evidence>
<reference evidence="2" key="1">
    <citation type="submission" date="2015-11" db="EMBL/GenBank/DDBJ databases">
        <title>De novo transcriptome assembly of four potential Pierce s Disease insect vectors from Arizona vineyards.</title>
        <authorList>
            <person name="Tassone E.E."/>
        </authorList>
    </citation>
    <scope>NUCLEOTIDE SEQUENCE</scope>
</reference>
<feature type="compositionally biased region" description="Polar residues" evidence="1">
    <location>
        <begin position="1"/>
        <end position="17"/>
    </location>
</feature>
<gene>
    <name evidence="2" type="ORF">g.24891</name>
</gene>
<proteinExistence type="predicted"/>
<dbReference type="AlphaFoldDB" id="A0A1B6I4W8"/>
<sequence>FEDATSSDTKETNLLQDQNDESVNLDVLSQSTPSLDDVENSVVDLKEDLIIKVNPSCNEMLEAQTTQDTLPSSNLHVANGNGLGNLSMEVHLSQSSCNSTEPVSDERHTASESPAKEIHCSDDKSTSNCIEILDVTTPEETEMEEVFEDATSSDTKE</sequence>